<dbReference type="InterPro" id="IPR036388">
    <property type="entry name" value="WH-like_DNA-bd_sf"/>
</dbReference>
<feature type="transmembrane region" description="Helical" evidence="8">
    <location>
        <begin position="239"/>
        <end position="259"/>
    </location>
</feature>
<organism evidence="11 12">
    <name type="scientific">Pelagicoccus albus</name>
    <dbReference type="NCBI Taxonomy" id="415222"/>
    <lineage>
        <taxon>Bacteria</taxon>
        <taxon>Pseudomonadati</taxon>
        <taxon>Verrucomicrobiota</taxon>
        <taxon>Opitutia</taxon>
        <taxon>Puniceicoccales</taxon>
        <taxon>Pelagicoccaceae</taxon>
        <taxon>Pelagicoccus</taxon>
    </lineage>
</organism>
<evidence type="ECO:0000259" key="9">
    <source>
        <dbReference type="Pfam" id="PF04542"/>
    </source>
</evidence>
<dbReference type="InterPro" id="IPR014284">
    <property type="entry name" value="RNA_pol_sigma-70_dom"/>
</dbReference>
<dbReference type="InterPro" id="IPR000838">
    <property type="entry name" value="RNA_pol_sigma70_ECF_CS"/>
</dbReference>
<evidence type="ECO:0000259" key="10">
    <source>
        <dbReference type="Pfam" id="PF08281"/>
    </source>
</evidence>
<dbReference type="RefSeq" id="WP_185661160.1">
    <property type="nucleotide sequence ID" value="NZ_CAWPOO010000012.1"/>
</dbReference>
<dbReference type="InterPro" id="IPR013324">
    <property type="entry name" value="RNA_pol_sigma_r3/r4-like"/>
</dbReference>
<feature type="domain" description="RNA polymerase sigma-70 region 2" evidence="9">
    <location>
        <begin position="33"/>
        <end position="100"/>
    </location>
</feature>
<feature type="transmembrane region" description="Helical" evidence="8">
    <location>
        <begin position="279"/>
        <end position="296"/>
    </location>
</feature>
<comment type="caution">
    <text evidence="11">The sequence shown here is derived from an EMBL/GenBank/DDBJ whole genome shotgun (WGS) entry which is preliminary data.</text>
</comment>
<comment type="similarity">
    <text evidence="1 6">Belongs to the sigma-70 factor family. ECF subfamily.</text>
</comment>
<dbReference type="SUPFAM" id="SSF88946">
    <property type="entry name" value="Sigma2 domain of RNA polymerase sigma factors"/>
    <property type="match status" value="1"/>
</dbReference>
<dbReference type="PANTHER" id="PTHR43133">
    <property type="entry name" value="RNA POLYMERASE ECF-TYPE SIGMA FACTO"/>
    <property type="match status" value="1"/>
</dbReference>
<evidence type="ECO:0000256" key="4">
    <source>
        <dbReference type="ARBA" id="ARBA00023125"/>
    </source>
</evidence>
<protein>
    <recommendedName>
        <fullName evidence="6">RNA polymerase sigma factor</fullName>
    </recommendedName>
</protein>
<keyword evidence="3 6" id="KW-0731">Sigma factor</keyword>
<keyword evidence="8" id="KW-0472">Membrane</keyword>
<evidence type="ECO:0000256" key="8">
    <source>
        <dbReference type="SAM" id="Phobius"/>
    </source>
</evidence>
<dbReference type="GO" id="GO:0016987">
    <property type="term" value="F:sigma factor activity"/>
    <property type="evidence" value="ECO:0007669"/>
    <property type="project" value="UniProtKB-KW"/>
</dbReference>
<dbReference type="Pfam" id="PF08281">
    <property type="entry name" value="Sigma70_r4_2"/>
    <property type="match status" value="1"/>
</dbReference>
<dbReference type="InterPro" id="IPR013249">
    <property type="entry name" value="RNA_pol_sigma70_r4_t2"/>
</dbReference>
<accession>A0A7X1E909</accession>
<evidence type="ECO:0000313" key="12">
    <source>
        <dbReference type="Proteomes" id="UP000526501"/>
    </source>
</evidence>
<sequence>MNTQNDIPGISEASDASLVVASLGGDRQAFGNIVTRYQRMLCSVAYSNLGNLAASEDVAQDTFIEAWKKLGSLKEPEKLKSWLCGILRFKISHRRRKEARQPVSGASELEEAGQFASEERGVDESAMKEEEQALLWQALEKVPENYREPLVLFYREHRSIEHVAYELDLTEATVKQRLSRGRKMLQERMMGFVEDALSRSTPGRVFTASVLASLPALAPPAKAAGVGVVTVKAASWFKWLGLATFLASVSGFISSFVAIRTNLDQSRTPLERRHVVKTSVLFLGIALGMVAALFLLRWAGIKWYEQSGYFAVASQVLVISFALFMPIATVKLLRDSRRLRSDERRRHPELFKDPQDQAGSVEGEYRSKATLFGVPLVHAKLSLASEGDTPAFGWIAAGDYAYGLLFAWGGVAIAPISVGIVSVGLLTCGAMGLGIFAIGTLGVGVLAVGAAAIGIQAYASLSALGWHAAAGGGFSIAREYALGALPFAKHANDEAAHQWISEVAGPSSQMMVFILISFLVLVPVTLYAKVVRRRMGKSRS</sequence>
<keyword evidence="8" id="KW-1133">Transmembrane helix</keyword>
<name>A0A7X1E909_9BACT</name>
<keyword evidence="8" id="KW-0812">Transmembrane</keyword>
<evidence type="ECO:0000256" key="7">
    <source>
        <dbReference type="SAM" id="MobiDB-lite"/>
    </source>
</evidence>
<keyword evidence="12" id="KW-1185">Reference proteome</keyword>
<dbReference type="Pfam" id="PF04542">
    <property type="entry name" value="Sigma70_r2"/>
    <property type="match status" value="1"/>
</dbReference>
<feature type="region of interest" description="Disordered" evidence="7">
    <location>
        <begin position="100"/>
        <end position="122"/>
    </location>
</feature>
<feature type="transmembrane region" description="Helical" evidence="8">
    <location>
        <begin position="433"/>
        <end position="459"/>
    </location>
</feature>
<evidence type="ECO:0000256" key="3">
    <source>
        <dbReference type="ARBA" id="ARBA00023082"/>
    </source>
</evidence>
<feature type="transmembrane region" description="Helical" evidence="8">
    <location>
        <begin position="510"/>
        <end position="530"/>
    </location>
</feature>
<dbReference type="Gene3D" id="1.10.1740.10">
    <property type="match status" value="1"/>
</dbReference>
<evidence type="ECO:0000256" key="5">
    <source>
        <dbReference type="ARBA" id="ARBA00023163"/>
    </source>
</evidence>
<evidence type="ECO:0000313" key="11">
    <source>
        <dbReference type="EMBL" id="MBC2607310.1"/>
    </source>
</evidence>
<reference evidence="11 12" key="1">
    <citation type="submission" date="2020-07" db="EMBL/GenBank/DDBJ databases">
        <authorList>
            <person name="Feng X."/>
        </authorList>
    </citation>
    <scope>NUCLEOTIDE SEQUENCE [LARGE SCALE GENOMIC DNA]</scope>
    <source>
        <strain evidence="11 12">JCM23202</strain>
    </source>
</reference>
<feature type="transmembrane region" description="Helical" evidence="8">
    <location>
        <begin position="400"/>
        <end position="426"/>
    </location>
</feature>
<dbReference type="InterPro" id="IPR007627">
    <property type="entry name" value="RNA_pol_sigma70_r2"/>
</dbReference>
<keyword evidence="4 6" id="KW-0238">DNA-binding</keyword>
<dbReference type="CDD" id="cd06171">
    <property type="entry name" value="Sigma70_r4"/>
    <property type="match status" value="1"/>
</dbReference>
<gene>
    <name evidence="11" type="ORF">H5P27_14760</name>
</gene>
<evidence type="ECO:0000256" key="1">
    <source>
        <dbReference type="ARBA" id="ARBA00010641"/>
    </source>
</evidence>
<dbReference type="GO" id="GO:0003677">
    <property type="term" value="F:DNA binding"/>
    <property type="evidence" value="ECO:0007669"/>
    <property type="project" value="UniProtKB-KW"/>
</dbReference>
<evidence type="ECO:0000256" key="6">
    <source>
        <dbReference type="RuleBase" id="RU000716"/>
    </source>
</evidence>
<proteinExistence type="inferred from homology"/>
<evidence type="ECO:0000256" key="2">
    <source>
        <dbReference type="ARBA" id="ARBA00023015"/>
    </source>
</evidence>
<dbReference type="AlphaFoldDB" id="A0A7X1E909"/>
<dbReference type="Proteomes" id="UP000526501">
    <property type="component" value="Unassembled WGS sequence"/>
</dbReference>
<dbReference type="NCBIfam" id="TIGR02937">
    <property type="entry name" value="sigma70-ECF"/>
    <property type="match status" value="1"/>
</dbReference>
<dbReference type="InterPro" id="IPR013325">
    <property type="entry name" value="RNA_pol_sigma_r2"/>
</dbReference>
<feature type="domain" description="RNA polymerase sigma factor 70 region 4 type 2" evidence="10">
    <location>
        <begin position="134"/>
        <end position="185"/>
    </location>
</feature>
<dbReference type="Gene3D" id="1.10.10.10">
    <property type="entry name" value="Winged helix-like DNA-binding domain superfamily/Winged helix DNA-binding domain"/>
    <property type="match status" value="1"/>
</dbReference>
<dbReference type="PROSITE" id="PS01063">
    <property type="entry name" value="SIGMA70_ECF"/>
    <property type="match status" value="1"/>
</dbReference>
<dbReference type="SUPFAM" id="SSF88659">
    <property type="entry name" value="Sigma3 and sigma4 domains of RNA polymerase sigma factors"/>
    <property type="match status" value="1"/>
</dbReference>
<dbReference type="PANTHER" id="PTHR43133:SF51">
    <property type="entry name" value="RNA POLYMERASE SIGMA FACTOR"/>
    <property type="match status" value="1"/>
</dbReference>
<dbReference type="GO" id="GO:0006352">
    <property type="term" value="P:DNA-templated transcription initiation"/>
    <property type="evidence" value="ECO:0007669"/>
    <property type="project" value="InterPro"/>
</dbReference>
<dbReference type="InterPro" id="IPR039425">
    <property type="entry name" value="RNA_pol_sigma-70-like"/>
</dbReference>
<keyword evidence="2 6" id="KW-0805">Transcription regulation</keyword>
<feature type="transmembrane region" description="Helical" evidence="8">
    <location>
        <begin position="308"/>
        <end position="328"/>
    </location>
</feature>
<dbReference type="EMBL" id="JACHVC010000012">
    <property type="protein sequence ID" value="MBC2607310.1"/>
    <property type="molecule type" value="Genomic_DNA"/>
</dbReference>
<keyword evidence="5 6" id="KW-0804">Transcription</keyword>